<comment type="similarity">
    <text evidence="2">Belongs to the cytochrome c oxidase VIIa family.</text>
</comment>
<dbReference type="GO" id="GO:0045277">
    <property type="term" value="C:respiratory chain complex IV"/>
    <property type="evidence" value="ECO:0007669"/>
    <property type="project" value="InterPro"/>
</dbReference>
<comment type="subcellular location">
    <subcellularLocation>
        <location evidence="1">Mitochondrion inner membrane</location>
    </subcellularLocation>
</comment>
<protein>
    <submittedName>
        <fullName evidence="7">Uncharacterized protein</fullName>
    </submittedName>
</protein>
<dbReference type="Gene3D" id="4.10.91.10">
    <property type="entry name" value="Cytochrome c oxidase, subunit VIIa"/>
    <property type="match status" value="1"/>
</dbReference>
<evidence type="ECO:0000313" key="8">
    <source>
        <dbReference type="Proteomes" id="UP000759131"/>
    </source>
</evidence>
<keyword evidence="6" id="KW-0812">Transmembrane</keyword>
<keyword evidence="3" id="KW-0999">Mitochondrion inner membrane</keyword>
<proteinExistence type="inferred from homology"/>
<evidence type="ECO:0000256" key="6">
    <source>
        <dbReference type="SAM" id="Phobius"/>
    </source>
</evidence>
<gene>
    <name evidence="7" type="ORF">OSB1V03_LOCUS4256</name>
</gene>
<keyword evidence="6" id="KW-1133">Transmembrane helix</keyword>
<feature type="transmembrane region" description="Helical" evidence="6">
    <location>
        <begin position="101"/>
        <end position="122"/>
    </location>
</feature>
<accession>A0A7R9KIC8</accession>
<name>A0A7R9KIC8_9ACAR</name>
<dbReference type="OrthoDB" id="6481145at2759"/>
<dbReference type="InterPro" id="IPR036539">
    <property type="entry name" value="Cyt_c_oxidase_su7a_sf"/>
</dbReference>
<organism evidence="7">
    <name type="scientific">Medioppia subpectinata</name>
    <dbReference type="NCBI Taxonomy" id="1979941"/>
    <lineage>
        <taxon>Eukaryota</taxon>
        <taxon>Metazoa</taxon>
        <taxon>Ecdysozoa</taxon>
        <taxon>Arthropoda</taxon>
        <taxon>Chelicerata</taxon>
        <taxon>Arachnida</taxon>
        <taxon>Acari</taxon>
        <taxon>Acariformes</taxon>
        <taxon>Sarcoptiformes</taxon>
        <taxon>Oribatida</taxon>
        <taxon>Brachypylina</taxon>
        <taxon>Oppioidea</taxon>
        <taxon>Oppiidae</taxon>
        <taxon>Medioppia</taxon>
    </lineage>
</organism>
<dbReference type="GO" id="GO:0005743">
    <property type="term" value="C:mitochondrial inner membrane"/>
    <property type="evidence" value="ECO:0007669"/>
    <property type="project" value="UniProtKB-SubCell"/>
</dbReference>
<keyword evidence="4" id="KW-0496">Mitochondrion</keyword>
<dbReference type="Proteomes" id="UP000759131">
    <property type="component" value="Unassembled WGS sequence"/>
</dbReference>
<dbReference type="AlphaFoldDB" id="A0A7R9KIC8"/>
<evidence type="ECO:0000256" key="1">
    <source>
        <dbReference type="ARBA" id="ARBA00004273"/>
    </source>
</evidence>
<evidence type="ECO:0000256" key="5">
    <source>
        <dbReference type="ARBA" id="ARBA00023136"/>
    </source>
</evidence>
<evidence type="ECO:0000256" key="4">
    <source>
        <dbReference type="ARBA" id="ARBA00023128"/>
    </source>
</evidence>
<dbReference type="GO" id="GO:0006123">
    <property type="term" value="P:mitochondrial electron transport, cytochrome c to oxygen"/>
    <property type="evidence" value="ECO:0007669"/>
    <property type="project" value="InterPro"/>
</dbReference>
<evidence type="ECO:0000256" key="2">
    <source>
        <dbReference type="ARBA" id="ARBA00009331"/>
    </source>
</evidence>
<evidence type="ECO:0000256" key="3">
    <source>
        <dbReference type="ARBA" id="ARBA00022792"/>
    </source>
</evidence>
<keyword evidence="8" id="KW-1185">Reference proteome</keyword>
<evidence type="ECO:0000313" key="7">
    <source>
        <dbReference type="EMBL" id="CAD7623806.1"/>
    </source>
</evidence>
<reference evidence="7" key="1">
    <citation type="submission" date="2020-11" db="EMBL/GenBank/DDBJ databases">
        <authorList>
            <person name="Tran Van P."/>
        </authorList>
    </citation>
    <scope>NUCLEOTIDE SEQUENCE</scope>
</reference>
<sequence>MSSALMVKALQKHRSMKVAALVSSMAKRTLSAGAANPNPNPHGWQSWRDIPDSMIPTSSRRDPNNPIYGTRRYVNFRKKQIWSQIPDGTPVYLKFGAADKVLYYGLIVGTAALVLTNVYHILDLTFGFSKKKKA</sequence>
<dbReference type="SUPFAM" id="SSF81419">
    <property type="entry name" value="Mitochondrial cytochrome c oxidase subunit VIIa"/>
    <property type="match status" value="1"/>
</dbReference>
<dbReference type="EMBL" id="CAJPIZ010001898">
    <property type="protein sequence ID" value="CAG2104236.1"/>
    <property type="molecule type" value="Genomic_DNA"/>
</dbReference>
<keyword evidence="5 6" id="KW-0472">Membrane</keyword>
<dbReference type="EMBL" id="OC856473">
    <property type="protein sequence ID" value="CAD7623806.1"/>
    <property type="molecule type" value="Genomic_DNA"/>
</dbReference>